<dbReference type="Proteomes" id="UP000181903">
    <property type="component" value="Chromosome I"/>
</dbReference>
<proteinExistence type="predicted"/>
<dbReference type="EMBL" id="LT629706">
    <property type="protein sequence ID" value="SDO34298.1"/>
    <property type="molecule type" value="Genomic_DNA"/>
</dbReference>
<keyword evidence="2" id="KW-1185">Reference proteome</keyword>
<name>A0ABY0RRQ0_9PSED</name>
<protein>
    <recommendedName>
        <fullName evidence="3">Trypsin-like peptidase domain-containing protein</fullName>
    </recommendedName>
</protein>
<dbReference type="GeneID" id="66762517"/>
<accession>A0ABY0RRQ0</accession>
<organism evidence="1 2">
    <name type="scientific">Pseudomonas poae</name>
    <dbReference type="NCBI Taxonomy" id="200451"/>
    <lineage>
        <taxon>Bacteria</taxon>
        <taxon>Pseudomonadati</taxon>
        <taxon>Pseudomonadota</taxon>
        <taxon>Gammaproteobacteria</taxon>
        <taxon>Pseudomonadales</taxon>
        <taxon>Pseudomonadaceae</taxon>
        <taxon>Pseudomonas</taxon>
    </lineage>
</organism>
<evidence type="ECO:0008006" key="3">
    <source>
        <dbReference type="Google" id="ProtNLM"/>
    </source>
</evidence>
<sequence length="294" mass="32321">MTEFVKHDDLQGASRFVAAISAWMVRPGRGPLPNPSEPTATVTFVRFEGGVYALTAKHVPEELDLVLAKSGQLGGSYFCPAHQGAMVSGPFIVPPPLFPHRQPDVALRRVSETTLKLLGKEAFEILPTAEMPWPITHGMAFGFPTIDKKAITDAGGERLSMPSVEAVAECVSTSNDSDQILYHSALPTPLERGSLSGLSGGAVFWSTDTHYGLAGIVKEALDVNPKEGEDSFYDMPKVNFICQRVDYSSMARWVEFYETNWQLERDKLNQKVCEKNALEVQEQRDGLPVFDGDM</sequence>
<dbReference type="SUPFAM" id="SSF50494">
    <property type="entry name" value="Trypsin-like serine proteases"/>
    <property type="match status" value="1"/>
</dbReference>
<gene>
    <name evidence="1" type="ORF">SAMN04490208_3451</name>
</gene>
<evidence type="ECO:0000313" key="2">
    <source>
        <dbReference type="Proteomes" id="UP000181903"/>
    </source>
</evidence>
<dbReference type="InterPro" id="IPR009003">
    <property type="entry name" value="Peptidase_S1_PA"/>
</dbReference>
<dbReference type="RefSeq" id="WP_060548038.1">
    <property type="nucleotide sequence ID" value="NZ_JYLI01000002.1"/>
</dbReference>
<reference evidence="1 2" key="1">
    <citation type="submission" date="2016-10" db="EMBL/GenBank/DDBJ databases">
        <authorList>
            <person name="Varghese N."/>
            <person name="Submissions S."/>
        </authorList>
    </citation>
    <scope>NUCLEOTIDE SEQUENCE [LARGE SCALE GENOMIC DNA]</scope>
    <source>
        <strain evidence="1 2">BS2776</strain>
    </source>
</reference>
<evidence type="ECO:0000313" key="1">
    <source>
        <dbReference type="EMBL" id="SDO34298.1"/>
    </source>
</evidence>